<sequence length="127" mass="15194">MELTDIYVFIDKVEKEFIFDFIKNWLIGFKTTDEVFEYPQFFGDTELETNDYFEMLSFVLAEPNRNYNFYFENGNNLQNPKGMIFIQNNNMYLGIGVVPSYENHFINKLSEQYKQELIICNGVLPYK</sequence>
<organism evidence="1 2">
    <name type="scientific">Chryseobacterium kwangjuense</name>
    <dbReference type="NCBI Taxonomy" id="267125"/>
    <lineage>
        <taxon>Bacteria</taxon>
        <taxon>Pseudomonadati</taxon>
        <taxon>Bacteroidota</taxon>
        <taxon>Flavobacteriia</taxon>
        <taxon>Flavobacteriales</taxon>
        <taxon>Weeksellaceae</taxon>
        <taxon>Chryseobacterium group</taxon>
        <taxon>Chryseobacterium</taxon>
    </lineage>
</organism>
<protein>
    <recommendedName>
        <fullName evidence="3">Phenylalanyl-tRNA synthetase subunit alpha</fullName>
    </recommendedName>
</protein>
<name>A0ABW9K358_9FLAO</name>
<dbReference type="Proteomes" id="UP001634154">
    <property type="component" value="Unassembled WGS sequence"/>
</dbReference>
<accession>A0ABW9K358</accession>
<dbReference type="RefSeq" id="WP_409356482.1">
    <property type="nucleotide sequence ID" value="NZ_JBJXVJ010000002.1"/>
</dbReference>
<proteinExistence type="predicted"/>
<reference evidence="1 2" key="1">
    <citation type="submission" date="2024-12" db="EMBL/GenBank/DDBJ databases">
        <title>Draft genome sequence of Chryseobacterium kwangjuense AG447.</title>
        <authorList>
            <person name="Cheptsov V.S."/>
            <person name="Belov A."/>
            <person name="Zavarzina A.G."/>
        </authorList>
    </citation>
    <scope>NUCLEOTIDE SEQUENCE [LARGE SCALE GENOMIC DNA]</scope>
    <source>
        <strain evidence="1 2">AG447</strain>
    </source>
</reference>
<evidence type="ECO:0000313" key="2">
    <source>
        <dbReference type="Proteomes" id="UP001634154"/>
    </source>
</evidence>
<gene>
    <name evidence="1" type="ORF">ACKW6Q_09245</name>
</gene>
<evidence type="ECO:0008006" key="3">
    <source>
        <dbReference type="Google" id="ProtNLM"/>
    </source>
</evidence>
<dbReference type="EMBL" id="JBJXVJ010000002">
    <property type="protein sequence ID" value="MFN1217157.1"/>
    <property type="molecule type" value="Genomic_DNA"/>
</dbReference>
<comment type="caution">
    <text evidence="1">The sequence shown here is derived from an EMBL/GenBank/DDBJ whole genome shotgun (WGS) entry which is preliminary data.</text>
</comment>
<keyword evidence="2" id="KW-1185">Reference proteome</keyword>
<evidence type="ECO:0000313" key="1">
    <source>
        <dbReference type="EMBL" id="MFN1217157.1"/>
    </source>
</evidence>